<gene>
    <name evidence="1" type="ORF">DARMORV10_C06P23600.1</name>
</gene>
<dbReference type="Proteomes" id="UP001295469">
    <property type="component" value="Chromosome C06"/>
</dbReference>
<reference evidence="1" key="1">
    <citation type="submission" date="2021-01" db="EMBL/GenBank/DDBJ databases">
        <authorList>
            <consortium name="Genoscope - CEA"/>
            <person name="William W."/>
        </authorList>
    </citation>
    <scope>NUCLEOTIDE SEQUENCE</scope>
</reference>
<dbReference type="EMBL" id="HG994370">
    <property type="protein sequence ID" value="CAF2058996.1"/>
    <property type="molecule type" value="Genomic_DNA"/>
</dbReference>
<name>A0A816QEF3_BRANA</name>
<dbReference type="AlphaFoldDB" id="A0A816QEF3"/>
<accession>A0A816QEF3</accession>
<organism evidence="1">
    <name type="scientific">Brassica napus</name>
    <name type="common">Rape</name>
    <dbReference type="NCBI Taxonomy" id="3708"/>
    <lineage>
        <taxon>Eukaryota</taxon>
        <taxon>Viridiplantae</taxon>
        <taxon>Streptophyta</taxon>
        <taxon>Embryophyta</taxon>
        <taxon>Tracheophyta</taxon>
        <taxon>Spermatophyta</taxon>
        <taxon>Magnoliopsida</taxon>
        <taxon>eudicotyledons</taxon>
        <taxon>Gunneridae</taxon>
        <taxon>Pentapetalae</taxon>
        <taxon>rosids</taxon>
        <taxon>malvids</taxon>
        <taxon>Brassicales</taxon>
        <taxon>Brassicaceae</taxon>
        <taxon>Brassiceae</taxon>
        <taxon>Brassica</taxon>
    </lineage>
</organism>
<protein>
    <submittedName>
        <fullName evidence="1">(rape) hypothetical protein</fullName>
    </submittedName>
</protein>
<evidence type="ECO:0000313" key="1">
    <source>
        <dbReference type="EMBL" id="CAF2058996.1"/>
    </source>
</evidence>
<sequence>MNHQMLAVWIPKTVVVVNLIKLTAQMGEKEKPTNLSPLLIRKKRDFHRKMKKRSEINETSESLTFKNSVEFDFIRLASCSPDEPKGEKKTNLSFSLYSLQM</sequence>
<proteinExistence type="predicted"/>